<sequence>MIGLFFTLSVVTNIFSTHIILNFSTELVA</sequence>
<dbReference type="EMBL" id="GGEC01006170">
    <property type="protein sequence ID" value="MBW86653.1"/>
    <property type="molecule type" value="Transcribed_RNA"/>
</dbReference>
<reference evidence="1" key="1">
    <citation type="submission" date="2018-02" db="EMBL/GenBank/DDBJ databases">
        <title>Rhizophora mucronata_Transcriptome.</title>
        <authorList>
            <person name="Meera S.P."/>
            <person name="Sreeshan A."/>
            <person name="Augustine A."/>
        </authorList>
    </citation>
    <scope>NUCLEOTIDE SEQUENCE</scope>
    <source>
        <tissue evidence="1">Leaf</tissue>
    </source>
</reference>
<evidence type="ECO:0000313" key="1">
    <source>
        <dbReference type="EMBL" id="MBW86653.1"/>
    </source>
</evidence>
<protein>
    <submittedName>
        <fullName evidence="1">Uncharacterized protein</fullName>
    </submittedName>
</protein>
<accession>A0A2P2IZM3</accession>
<proteinExistence type="predicted"/>
<dbReference type="AlphaFoldDB" id="A0A2P2IZM3"/>
<organism evidence="1">
    <name type="scientific">Rhizophora mucronata</name>
    <name type="common">Asiatic mangrove</name>
    <dbReference type="NCBI Taxonomy" id="61149"/>
    <lineage>
        <taxon>Eukaryota</taxon>
        <taxon>Viridiplantae</taxon>
        <taxon>Streptophyta</taxon>
        <taxon>Embryophyta</taxon>
        <taxon>Tracheophyta</taxon>
        <taxon>Spermatophyta</taxon>
        <taxon>Magnoliopsida</taxon>
        <taxon>eudicotyledons</taxon>
        <taxon>Gunneridae</taxon>
        <taxon>Pentapetalae</taxon>
        <taxon>rosids</taxon>
        <taxon>fabids</taxon>
        <taxon>Malpighiales</taxon>
        <taxon>Rhizophoraceae</taxon>
        <taxon>Rhizophora</taxon>
    </lineage>
</organism>
<name>A0A2P2IZM3_RHIMU</name>